<protein>
    <submittedName>
        <fullName evidence="1">Osmotically inducible protein OsmC</fullName>
    </submittedName>
</protein>
<dbReference type="InterPro" id="IPR036102">
    <property type="entry name" value="OsmC/Ohrsf"/>
</dbReference>
<organism evidence="1 2">
    <name type="scientific">Micromonospora rhizosphaerae</name>
    <dbReference type="NCBI Taxonomy" id="568872"/>
    <lineage>
        <taxon>Bacteria</taxon>
        <taxon>Bacillati</taxon>
        <taxon>Actinomycetota</taxon>
        <taxon>Actinomycetes</taxon>
        <taxon>Micromonosporales</taxon>
        <taxon>Micromonosporaceae</taxon>
        <taxon>Micromonospora</taxon>
    </lineage>
</organism>
<name>A0A1C6T3K0_9ACTN</name>
<dbReference type="Proteomes" id="UP000199413">
    <property type="component" value="Unassembled WGS sequence"/>
</dbReference>
<dbReference type="InterPro" id="IPR003718">
    <property type="entry name" value="OsmC/Ohr_fam"/>
</dbReference>
<reference evidence="2" key="1">
    <citation type="submission" date="2016-06" db="EMBL/GenBank/DDBJ databases">
        <authorList>
            <person name="Varghese N."/>
            <person name="Submissions Spin"/>
        </authorList>
    </citation>
    <scope>NUCLEOTIDE SEQUENCE [LARGE SCALE GENOMIC DNA]</scope>
    <source>
        <strain evidence="2">DSM 45431</strain>
    </source>
</reference>
<dbReference type="InterPro" id="IPR019904">
    <property type="entry name" value="Peroxiredoxin_OsmC"/>
</dbReference>
<dbReference type="SUPFAM" id="SSF82784">
    <property type="entry name" value="OsmC-like"/>
    <property type="match status" value="1"/>
</dbReference>
<dbReference type="InterPro" id="IPR052707">
    <property type="entry name" value="OsmC_Ohr_Peroxiredoxin"/>
</dbReference>
<dbReference type="InterPro" id="IPR015946">
    <property type="entry name" value="KH_dom-like_a/b"/>
</dbReference>
<dbReference type="GO" id="GO:0006979">
    <property type="term" value="P:response to oxidative stress"/>
    <property type="evidence" value="ECO:0007669"/>
    <property type="project" value="InterPro"/>
</dbReference>
<sequence>MELGATEFAFSLKTRVGDEPATNPEELLGAAHAGCFAMSLANECENNGTAAESLQVKAAIHLVQQSDGFRIPRVDLHVTGRVPGVDAARFVQLATVAEAGCLVSRLFDAEIVLTAELEKA</sequence>
<dbReference type="Pfam" id="PF02566">
    <property type="entry name" value="OsmC"/>
    <property type="match status" value="1"/>
</dbReference>
<evidence type="ECO:0000313" key="2">
    <source>
        <dbReference type="Proteomes" id="UP000199413"/>
    </source>
</evidence>
<proteinExistence type="predicted"/>
<dbReference type="Gene3D" id="3.30.300.20">
    <property type="match status" value="1"/>
</dbReference>
<dbReference type="EMBL" id="FMHV01000002">
    <property type="protein sequence ID" value="SCL36400.1"/>
    <property type="molecule type" value="Genomic_DNA"/>
</dbReference>
<dbReference type="NCBIfam" id="TIGR03562">
    <property type="entry name" value="osmo_induc_OsmC"/>
    <property type="match status" value="1"/>
</dbReference>
<dbReference type="GO" id="GO:0004601">
    <property type="term" value="F:peroxidase activity"/>
    <property type="evidence" value="ECO:0007669"/>
    <property type="project" value="InterPro"/>
</dbReference>
<keyword evidence="2" id="KW-1185">Reference proteome</keyword>
<accession>A0A1C6T3K0</accession>
<dbReference type="STRING" id="568872.GA0070624_5543"/>
<dbReference type="AlphaFoldDB" id="A0A1C6T3K0"/>
<gene>
    <name evidence="1" type="ORF">GA0070624_5543</name>
</gene>
<evidence type="ECO:0000313" key="1">
    <source>
        <dbReference type="EMBL" id="SCL36400.1"/>
    </source>
</evidence>
<dbReference type="PANTHER" id="PTHR42830:SF1">
    <property type="entry name" value="OSMOTICALLY INDUCIBLE FAMILY PROTEIN"/>
    <property type="match status" value="1"/>
</dbReference>
<dbReference type="PANTHER" id="PTHR42830">
    <property type="entry name" value="OSMOTICALLY INDUCIBLE FAMILY PROTEIN"/>
    <property type="match status" value="1"/>
</dbReference>